<organism evidence="2 3">
    <name type="scientific">Acaromyces ingoldii</name>
    <dbReference type="NCBI Taxonomy" id="215250"/>
    <lineage>
        <taxon>Eukaryota</taxon>
        <taxon>Fungi</taxon>
        <taxon>Dikarya</taxon>
        <taxon>Basidiomycota</taxon>
        <taxon>Ustilaginomycotina</taxon>
        <taxon>Exobasidiomycetes</taxon>
        <taxon>Exobasidiales</taxon>
        <taxon>Cryptobasidiaceae</taxon>
        <taxon>Acaromyces</taxon>
    </lineage>
</organism>
<keyword evidence="1" id="KW-0732">Signal</keyword>
<accession>A0A316YQ99</accession>
<feature type="chain" id="PRO_5016331191" evidence="1">
    <location>
        <begin position="25"/>
        <end position="210"/>
    </location>
</feature>
<proteinExistence type="predicted"/>
<dbReference type="AlphaFoldDB" id="A0A316YQ99"/>
<keyword evidence="3" id="KW-1185">Reference proteome</keyword>
<protein>
    <submittedName>
        <fullName evidence="2">Uncharacterized protein</fullName>
    </submittedName>
</protein>
<dbReference type="InParanoid" id="A0A316YQ99"/>
<dbReference type="RefSeq" id="XP_025378500.1">
    <property type="nucleotide sequence ID" value="XM_025525621.1"/>
</dbReference>
<evidence type="ECO:0000256" key="1">
    <source>
        <dbReference type="SAM" id="SignalP"/>
    </source>
</evidence>
<feature type="signal peptide" evidence="1">
    <location>
        <begin position="1"/>
        <end position="24"/>
    </location>
</feature>
<name>A0A316YQ99_9BASI</name>
<gene>
    <name evidence="2" type="ORF">FA10DRAFT_64559</name>
</gene>
<dbReference type="Proteomes" id="UP000245768">
    <property type="component" value="Unassembled WGS sequence"/>
</dbReference>
<dbReference type="GeneID" id="37047537"/>
<reference evidence="2 3" key="1">
    <citation type="journal article" date="2018" name="Mol. Biol. Evol.">
        <title>Broad Genomic Sampling Reveals a Smut Pathogenic Ancestry of the Fungal Clade Ustilaginomycotina.</title>
        <authorList>
            <person name="Kijpornyongpan T."/>
            <person name="Mondo S.J."/>
            <person name="Barry K."/>
            <person name="Sandor L."/>
            <person name="Lee J."/>
            <person name="Lipzen A."/>
            <person name="Pangilinan J."/>
            <person name="LaButti K."/>
            <person name="Hainaut M."/>
            <person name="Henrissat B."/>
            <person name="Grigoriev I.V."/>
            <person name="Spatafora J.W."/>
            <person name="Aime M.C."/>
        </authorList>
    </citation>
    <scope>NUCLEOTIDE SEQUENCE [LARGE SCALE GENOMIC DNA]</scope>
    <source>
        <strain evidence="2 3">MCA 4198</strain>
    </source>
</reference>
<evidence type="ECO:0000313" key="3">
    <source>
        <dbReference type="Proteomes" id="UP000245768"/>
    </source>
</evidence>
<sequence>MIKPIKTFHLWLAFALYVAHLAVARPAAQETSHLLSATSNLAFVRREVVEAHQQCRDNAEKVFKDALNAKGMSFVTFLGKAKTNGEDHACRFLFGHGECNANMETYFSQNGDLATSVLKRGVEAHDGSSESTTEQVCGSCKNEGHRAELVNTMQSQDKLEKRNGGLCSCLKKLCSKCCKCCECFLNCLSGGELERTKVKESAEMQMATTV</sequence>
<evidence type="ECO:0000313" key="2">
    <source>
        <dbReference type="EMBL" id="PWN91302.1"/>
    </source>
</evidence>
<dbReference type="EMBL" id="KZ819635">
    <property type="protein sequence ID" value="PWN91302.1"/>
    <property type="molecule type" value="Genomic_DNA"/>
</dbReference>